<reference evidence="3" key="1">
    <citation type="submission" date="2023-07" db="EMBL/GenBank/DDBJ databases">
        <authorList>
            <person name="Kim M.K."/>
        </authorList>
    </citation>
    <scope>NUCLEOTIDE SEQUENCE</scope>
    <source>
        <strain evidence="3">M29</strain>
    </source>
</reference>
<keyword evidence="4" id="KW-1185">Reference proteome</keyword>
<dbReference type="SMART" id="SM00642">
    <property type="entry name" value="Aamy"/>
    <property type="match status" value="1"/>
</dbReference>
<evidence type="ECO:0000313" key="3">
    <source>
        <dbReference type="EMBL" id="MDO7849255.1"/>
    </source>
</evidence>
<evidence type="ECO:0000256" key="1">
    <source>
        <dbReference type="SAM" id="SignalP"/>
    </source>
</evidence>
<evidence type="ECO:0000313" key="4">
    <source>
        <dbReference type="Proteomes" id="UP001167796"/>
    </source>
</evidence>
<dbReference type="InterPro" id="IPR013780">
    <property type="entry name" value="Glyco_hydro_b"/>
</dbReference>
<sequence>MRRRYALLALWLLASLSHFPAAAQTTVKRVVLQAFWWDYYNGNYRFKWADYLTELAPRLKSMGIDAVWIPPTPKNKNATNDVGYSPFDPYDLGDKFQKGDVRTRFGSKDEFLRMVAVLHANGIEVIQDVVLNHTDGAGTATGDGGQDPEPTYSMATNSGYKTFRYSSFATPQPETGDNGAAYAARQGRWPKNYANFHPHLGHNDTGSEMTAPYFGPDFCYGNDGLGSTDGYGPLSPQYLALYPGAFNPAQTQGYSQTQARNWIVWMKKQTGVDGFRWDAVKHFSYNAQQDLSFNLKYYAGWANGGESMFNVGEYIGSAADEDRYTNDVNGQNGGQDFLMGTFDFSLRGAIYNMVSGNGGYNLADIPGQQQGLRVAHYAASNTYVHRTAPFVNNHDTFRPQLDANGNYTGWNTGQELAAHIDPFDVRLSAAYAVAFAVDGNPHLYFEDLFNVGSTGKRYTHLPTSAADLPVRDDLVNLLWCHQHLNFKNGAYKVPFASNDHLVMERSTKALIGINDNYNTWQNNTVRTDFAVGTQLKDYSGANGTAVHTVFRGNDGNAYVDVNTPPCNGTALLGRRGYSVWAPVGQDNSTYNPPRAAETTQEWEMADDLGDLNCGGLGQGGALPSNSTNTRLAGKIFVQAGQPVNYSLLPEASGNTRSLTIGVYDLRGQLLSSATGTAAATGTYTPGTTGWLALKVRNTTATAAGQRGFVKVSYTAPLAVNTLTAPLPTNQVAIWTSNDASADPADCRNWEAGVTPTASTDVLIPAGTSFAPQLGAGTLAAHDLTVESGASLTLAAGTTWQVSGNVTAAGAIAGAGTLELNGSMAQTLSTGSSAALAINNLKINNAADVRLLSPVSVSEGLTFTAGHLVVANQSLTLSSTATISGADANRYVVTPDVAASGGYVARPVPAGGAAVVFPVGTAASYTPMTLANSGAGTTFQVRTFSGLLTNGRSGAPYARQADFVNRTWEATPALATGPVIDVSVQFDAADQNASFAPAQASLFGNAGTSSSTWTELGRVSISGAGPYVATRSGVNSFPLFALGNGAAPLPVTLTQFAAQRTGLNAVRVSWATAQEKNNAGFEVEKSIDAKAFSRVGTVPAHGGSQPATYSYQDADATTAAFYRLRQRDLDGSAHFSAVVYVSAAASPYALVPNPSHGETLQLLGGPISNEDTPLRITLSNVLGRTLFAPAPASRIALAESLSHALGSAAPGIYLLTITGPDGASQRLRVVRD</sequence>
<dbReference type="Proteomes" id="UP001167796">
    <property type="component" value="Unassembled WGS sequence"/>
</dbReference>
<dbReference type="RefSeq" id="WP_305013923.1">
    <property type="nucleotide sequence ID" value="NZ_JAUQSX010000015.1"/>
</dbReference>
<dbReference type="Gene3D" id="3.20.20.80">
    <property type="entry name" value="Glycosidases"/>
    <property type="match status" value="1"/>
</dbReference>
<dbReference type="GO" id="GO:0016787">
    <property type="term" value="F:hydrolase activity"/>
    <property type="evidence" value="ECO:0007669"/>
    <property type="project" value="UniProtKB-KW"/>
</dbReference>
<feature type="chain" id="PRO_5046313531" evidence="1">
    <location>
        <begin position="24"/>
        <end position="1231"/>
    </location>
</feature>
<gene>
    <name evidence="3" type="ORF">Q5H92_23025</name>
</gene>
<dbReference type="Gene3D" id="2.60.40.1180">
    <property type="entry name" value="Golgi alpha-mannosidase II"/>
    <property type="match status" value="1"/>
</dbReference>
<protein>
    <submittedName>
        <fullName evidence="3">Alpha-amylase family glycosyl hydrolase</fullName>
    </submittedName>
</protein>
<dbReference type="InterPro" id="IPR017853">
    <property type="entry name" value="GH"/>
</dbReference>
<proteinExistence type="predicted"/>
<feature type="domain" description="Glycosyl hydrolase family 13 catalytic" evidence="2">
    <location>
        <begin position="29"/>
        <end position="471"/>
    </location>
</feature>
<dbReference type="EMBL" id="JAUQSX010000015">
    <property type="protein sequence ID" value="MDO7849255.1"/>
    <property type="molecule type" value="Genomic_DNA"/>
</dbReference>
<dbReference type="Pfam" id="PF00128">
    <property type="entry name" value="Alpha-amylase"/>
    <property type="match status" value="1"/>
</dbReference>
<dbReference type="Gene3D" id="2.60.40.10">
    <property type="entry name" value="Immunoglobulins"/>
    <property type="match status" value="1"/>
</dbReference>
<feature type="signal peptide" evidence="1">
    <location>
        <begin position="1"/>
        <end position="23"/>
    </location>
</feature>
<keyword evidence="3" id="KW-0378">Hydrolase</keyword>
<dbReference type="InterPro" id="IPR006047">
    <property type="entry name" value="GH13_cat_dom"/>
</dbReference>
<dbReference type="SUPFAM" id="SSF51445">
    <property type="entry name" value="(Trans)glycosidases"/>
    <property type="match status" value="1"/>
</dbReference>
<organism evidence="3 4">
    <name type="scientific">Hymenobacter mellowenesis</name>
    <dbReference type="NCBI Taxonomy" id="3063995"/>
    <lineage>
        <taxon>Bacteria</taxon>
        <taxon>Pseudomonadati</taxon>
        <taxon>Bacteroidota</taxon>
        <taxon>Cytophagia</taxon>
        <taxon>Cytophagales</taxon>
        <taxon>Hymenobacteraceae</taxon>
        <taxon>Hymenobacter</taxon>
    </lineage>
</organism>
<accession>A0ABT9AH99</accession>
<keyword evidence="1" id="KW-0732">Signal</keyword>
<evidence type="ECO:0000259" key="2">
    <source>
        <dbReference type="SMART" id="SM00642"/>
    </source>
</evidence>
<comment type="caution">
    <text evidence="3">The sequence shown here is derived from an EMBL/GenBank/DDBJ whole genome shotgun (WGS) entry which is preliminary data.</text>
</comment>
<dbReference type="InterPro" id="IPR013783">
    <property type="entry name" value="Ig-like_fold"/>
</dbReference>
<name>A0ABT9AH99_9BACT</name>
<dbReference type="PANTHER" id="PTHR43447">
    <property type="entry name" value="ALPHA-AMYLASE"/>
    <property type="match status" value="1"/>
</dbReference>